<keyword evidence="2" id="KW-1185">Reference proteome</keyword>
<dbReference type="Proteomes" id="UP000182658">
    <property type="component" value="Unassembled WGS sequence"/>
</dbReference>
<organism evidence="1 2">
    <name type="scientific">Coniochaeta ligniaria NRRL 30616</name>
    <dbReference type="NCBI Taxonomy" id="1408157"/>
    <lineage>
        <taxon>Eukaryota</taxon>
        <taxon>Fungi</taxon>
        <taxon>Dikarya</taxon>
        <taxon>Ascomycota</taxon>
        <taxon>Pezizomycotina</taxon>
        <taxon>Sordariomycetes</taxon>
        <taxon>Sordariomycetidae</taxon>
        <taxon>Coniochaetales</taxon>
        <taxon>Coniochaetaceae</taxon>
        <taxon>Coniochaeta</taxon>
    </lineage>
</organism>
<dbReference type="InParanoid" id="A0A1J7JHG3"/>
<dbReference type="AlphaFoldDB" id="A0A1J7JHG3"/>
<evidence type="ECO:0000313" key="1">
    <source>
        <dbReference type="EMBL" id="OIW29184.1"/>
    </source>
</evidence>
<reference evidence="1 2" key="1">
    <citation type="submission" date="2016-10" db="EMBL/GenBank/DDBJ databases">
        <title>Draft genome sequence of Coniochaeta ligniaria NRRL30616, a lignocellulolytic fungus for bioabatement of inhibitors in plant biomass hydrolysates.</title>
        <authorList>
            <consortium name="DOE Joint Genome Institute"/>
            <person name="Jimenez D.J."/>
            <person name="Hector R.E."/>
            <person name="Riley R."/>
            <person name="Sun H."/>
            <person name="Grigoriev I.V."/>
            <person name="Van Elsas J.D."/>
            <person name="Nichols N.N."/>
        </authorList>
    </citation>
    <scope>NUCLEOTIDE SEQUENCE [LARGE SCALE GENOMIC DNA]</scope>
    <source>
        <strain evidence="1 2">NRRL 30616</strain>
    </source>
</reference>
<gene>
    <name evidence="1" type="ORF">CONLIGDRAFT_409826</name>
</gene>
<evidence type="ECO:0000313" key="2">
    <source>
        <dbReference type="Proteomes" id="UP000182658"/>
    </source>
</evidence>
<sequence>MSNLDTSPARLGAVARTGAWWTGVVAEYWPSRWLCESREDDPDMPCVMIFGVLGLVFDGMRRGAGLSGEFWYSWASGPTRAVAARGRVYGVEEEEDIDVSGTDTLGAMVRAGRGETVCSFDALGCSRTGQMKVVTRVDTRKQKTVCVVLLPGQHDVRCLPISISVLLASGHLCACSFRLCGTSLSPWLRMLDFNLETAALRS</sequence>
<protein>
    <submittedName>
        <fullName evidence="1">Uncharacterized protein</fullName>
    </submittedName>
</protein>
<proteinExistence type="predicted"/>
<accession>A0A1J7JHG3</accession>
<name>A0A1J7JHG3_9PEZI</name>
<dbReference type="EMBL" id="KV875098">
    <property type="protein sequence ID" value="OIW29184.1"/>
    <property type="molecule type" value="Genomic_DNA"/>
</dbReference>